<keyword evidence="2" id="KW-0436">Ligase</keyword>
<evidence type="ECO:0000313" key="4">
    <source>
        <dbReference type="EMBL" id="KAK9097657.1"/>
    </source>
</evidence>
<dbReference type="InterPro" id="IPR042099">
    <property type="entry name" value="ANL_N_sf"/>
</dbReference>
<sequence length="423" mass="46629">MTETLIQVEEENVFKSRFPAVAVPDNVTLPEFVLQDAELYADNVAIVEAISGKEYTYGKVVRDVKRIAKSLTSLGLRKGRVVVVVLPNVAEYPIISLGIMAAGEFSLVRDLKVPVIVIGEERIESTISWDELLEAADRAGSDFVGYEAVKQTDLCALPFSSGTTGMSKGVMLTHRNLVANLCSSLFSVGPDMVGHITTLGLMPFFHIYGITGICCATMRNKGKVVVMSRFELRMFLNALITHEVIFAPIVPPIMLALVKNPVVDEFDLSRLKLRAVMTAAAPLAPELLSSFEDKFPGVQVQEAYGLTEHSCITLTHGDPLKGQVAAKKNSVGFILPNLEIKFIDPDTGRSLPRNTPGEVCVRSQCVMQGYYKNEEETERTIDARGWLHTGDIGYIDDDGDVFIVDRIKEMIKYKGFQVTPLFF</sequence>
<dbReference type="PANTHER" id="PTHR24096">
    <property type="entry name" value="LONG-CHAIN-FATTY-ACID--COA LIGASE"/>
    <property type="match status" value="1"/>
</dbReference>
<accession>A0AAP0ET90</accession>
<feature type="domain" description="AMP-dependent synthetase/ligase" evidence="3">
    <location>
        <begin position="143"/>
        <end position="371"/>
    </location>
</feature>
<evidence type="ECO:0000313" key="5">
    <source>
        <dbReference type="Proteomes" id="UP001420932"/>
    </source>
</evidence>
<dbReference type="PANTHER" id="PTHR24096:SF389">
    <property type="entry name" value="4-COUMARATE--COA LIGASE-LIKE 1"/>
    <property type="match status" value="1"/>
</dbReference>
<dbReference type="GO" id="GO:0004467">
    <property type="term" value="F:long-chain fatty acid-CoA ligase activity"/>
    <property type="evidence" value="ECO:0007669"/>
    <property type="project" value="TreeGrafter"/>
</dbReference>
<dbReference type="FunFam" id="3.40.50.12780:FF:000003">
    <property type="entry name" value="Long-chain-fatty-acid--CoA ligase FadD"/>
    <property type="match status" value="1"/>
</dbReference>
<feature type="domain" description="AMP-dependent synthetase/ligase" evidence="3">
    <location>
        <begin position="36"/>
        <end position="104"/>
    </location>
</feature>
<reference evidence="4 5" key="1">
    <citation type="submission" date="2024-01" db="EMBL/GenBank/DDBJ databases">
        <title>Genome assemblies of Stephania.</title>
        <authorList>
            <person name="Yang L."/>
        </authorList>
    </citation>
    <scope>NUCLEOTIDE SEQUENCE [LARGE SCALE GENOMIC DNA]</scope>
    <source>
        <strain evidence="4">YNDBR</strain>
        <tissue evidence="4">Leaf</tissue>
    </source>
</reference>
<name>A0AAP0ET90_9MAGN</name>
<keyword evidence="5" id="KW-1185">Reference proteome</keyword>
<organism evidence="4 5">
    <name type="scientific">Stephania yunnanensis</name>
    <dbReference type="NCBI Taxonomy" id="152371"/>
    <lineage>
        <taxon>Eukaryota</taxon>
        <taxon>Viridiplantae</taxon>
        <taxon>Streptophyta</taxon>
        <taxon>Embryophyta</taxon>
        <taxon>Tracheophyta</taxon>
        <taxon>Spermatophyta</taxon>
        <taxon>Magnoliopsida</taxon>
        <taxon>Ranunculales</taxon>
        <taxon>Menispermaceae</taxon>
        <taxon>Menispermoideae</taxon>
        <taxon>Cissampelideae</taxon>
        <taxon>Stephania</taxon>
    </lineage>
</organism>
<evidence type="ECO:0000256" key="1">
    <source>
        <dbReference type="ARBA" id="ARBA00006432"/>
    </source>
</evidence>
<dbReference type="GO" id="GO:0046949">
    <property type="term" value="P:fatty-acyl-CoA biosynthetic process"/>
    <property type="evidence" value="ECO:0007669"/>
    <property type="project" value="TreeGrafter"/>
</dbReference>
<evidence type="ECO:0000259" key="3">
    <source>
        <dbReference type="Pfam" id="PF00501"/>
    </source>
</evidence>
<dbReference type="InterPro" id="IPR020845">
    <property type="entry name" value="AMP-binding_CS"/>
</dbReference>
<comment type="similarity">
    <text evidence="1">Belongs to the ATP-dependent AMP-binding enzyme family.</text>
</comment>
<gene>
    <name evidence="4" type="ORF">Syun_024702</name>
</gene>
<proteinExistence type="inferred from homology"/>
<dbReference type="InterPro" id="IPR000873">
    <property type="entry name" value="AMP-dep_synth/lig_dom"/>
</dbReference>
<comment type="caution">
    <text evidence="4">The sequence shown here is derived from an EMBL/GenBank/DDBJ whole genome shotgun (WGS) entry which is preliminary data.</text>
</comment>
<dbReference type="PROSITE" id="PS00455">
    <property type="entry name" value="AMP_BINDING"/>
    <property type="match status" value="1"/>
</dbReference>
<dbReference type="EMBL" id="JBBNAF010000011">
    <property type="protein sequence ID" value="KAK9097657.1"/>
    <property type="molecule type" value="Genomic_DNA"/>
</dbReference>
<protein>
    <recommendedName>
        <fullName evidence="3">AMP-dependent synthetase/ligase domain-containing protein</fullName>
    </recommendedName>
</protein>
<dbReference type="Pfam" id="PF00501">
    <property type="entry name" value="AMP-binding"/>
    <property type="match status" value="2"/>
</dbReference>
<dbReference type="Gene3D" id="3.40.50.12780">
    <property type="entry name" value="N-terminal domain of ligase-like"/>
    <property type="match status" value="1"/>
</dbReference>
<dbReference type="SUPFAM" id="SSF56801">
    <property type="entry name" value="Acetyl-CoA synthetase-like"/>
    <property type="match status" value="1"/>
</dbReference>
<evidence type="ECO:0000256" key="2">
    <source>
        <dbReference type="ARBA" id="ARBA00022598"/>
    </source>
</evidence>
<dbReference type="Proteomes" id="UP001420932">
    <property type="component" value="Unassembled WGS sequence"/>
</dbReference>
<dbReference type="AlphaFoldDB" id="A0AAP0ET90"/>